<dbReference type="PANTHER" id="PTHR33179:SF29">
    <property type="entry name" value="OS06G0666400 PROTEIN"/>
    <property type="match status" value="1"/>
</dbReference>
<dbReference type="Proteomes" id="UP001161247">
    <property type="component" value="Chromosome 1"/>
</dbReference>
<feature type="domain" description="VQ" evidence="2">
    <location>
        <begin position="143"/>
        <end position="167"/>
    </location>
</feature>
<reference evidence="3" key="1">
    <citation type="submission" date="2023-03" db="EMBL/GenBank/DDBJ databases">
        <authorList>
            <person name="Julca I."/>
        </authorList>
    </citation>
    <scope>NUCLEOTIDE SEQUENCE</scope>
</reference>
<name>A0AAV1C4S9_OLDCO</name>
<sequence>MSSTNTTTTSSTDEGLVLPDFPNELFDYLYHQQQFMDALDDVPFVGATEPATVSDDTSFGDDVIVSGSDDIFSIPGGCDETMYLIHDLTGTPASSTASGAANAATVVTPENSATASNNTSVDLSPKVGIAKQVKRRSRASKRTPTTLLNASIKNFRSLVQQYTGSQSSTSGFNRNGKGPITLNFGAPNDRRNNFPVTFGNYQYSVEQVDHQIYGGQ</sequence>
<dbReference type="AlphaFoldDB" id="A0AAV1C4S9"/>
<dbReference type="PANTHER" id="PTHR33179">
    <property type="entry name" value="VQ MOTIF-CONTAINING PROTEIN"/>
    <property type="match status" value="1"/>
</dbReference>
<proteinExistence type="predicted"/>
<gene>
    <name evidence="3" type="ORF">OLC1_LOCUS2756</name>
</gene>
<dbReference type="InterPro" id="IPR008889">
    <property type="entry name" value="VQ"/>
</dbReference>
<protein>
    <submittedName>
        <fullName evidence="3">OLC1v1025473C1</fullName>
    </submittedName>
</protein>
<accession>A0AAV1C4S9</accession>
<evidence type="ECO:0000313" key="4">
    <source>
        <dbReference type="Proteomes" id="UP001161247"/>
    </source>
</evidence>
<evidence type="ECO:0000259" key="2">
    <source>
        <dbReference type="Pfam" id="PF05678"/>
    </source>
</evidence>
<dbReference type="EMBL" id="OX459118">
    <property type="protein sequence ID" value="CAI9090656.1"/>
    <property type="molecule type" value="Genomic_DNA"/>
</dbReference>
<feature type="region of interest" description="Disordered" evidence="1">
    <location>
        <begin position="165"/>
        <end position="187"/>
    </location>
</feature>
<dbReference type="Pfam" id="PF05678">
    <property type="entry name" value="VQ"/>
    <property type="match status" value="1"/>
</dbReference>
<evidence type="ECO:0000256" key="1">
    <source>
        <dbReference type="SAM" id="MobiDB-lite"/>
    </source>
</evidence>
<dbReference type="InterPro" id="IPR039609">
    <property type="entry name" value="VQ_15/22"/>
</dbReference>
<evidence type="ECO:0000313" key="3">
    <source>
        <dbReference type="EMBL" id="CAI9090656.1"/>
    </source>
</evidence>
<organism evidence="3 4">
    <name type="scientific">Oldenlandia corymbosa var. corymbosa</name>
    <dbReference type="NCBI Taxonomy" id="529605"/>
    <lineage>
        <taxon>Eukaryota</taxon>
        <taxon>Viridiplantae</taxon>
        <taxon>Streptophyta</taxon>
        <taxon>Embryophyta</taxon>
        <taxon>Tracheophyta</taxon>
        <taxon>Spermatophyta</taxon>
        <taxon>Magnoliopsida</taxon>
        <taxon>eudicotyledons</taxon>
        <taxon>Gunneridae</taxon>
        <taxon>Pentapetalae</taxon>
        <taxon>asterids</taxon>
        <taxon>lamiids</taxon>
        <taxon>Gentianales</taxon>
        <taxon>Rubiaceae</taxon>
        <taxon>Rubioideae</taxon>
        <taxon>Spermacoceae</taxon>
        <taxon>Hedyotis-Oldenlandia complex</taxon>
        <taxon>Oldenlandia</taxon>
    </lineage>
</organism>
<keyword evidence="4" id="KW-1185">Reference proteome</keyword>